<organism evidence="12 13">
    <name type="scientific">Oryctolagus cuniculus</name>
    <name type="common">Rabbit</name>
    <dbReference type="NCBI Taxonomy" id="9986"/>
    <lineage>
        <taxon>Eukaryota</taxon>
        <taxon>Metazoa</taxon>
        <taxon>Chordata</taxon>
        <taxon>Craniata</taxon>
        <taxon>Vertebrata</taxon>
        <taxon>Euteleostomi</taxon>
        <taxon>Mammalia</taxon>
        <taxon>Eutheria</taxon>
        <taxon>Euarchontoglires</taxon>
        <taxon>Glires</taxon>
        <taxon>Lagomorpha</taxon>
        <taxon>Leporidae</taxon>
        <taxon>Oryctolagus</taxon>
    </lineage>
</organism>
<reference evidence="12" key="2">
    <citation type="submission" date="2025-08" db="UniProtKB">
        <authorList>
            <consortium name="Ensembl"/>
        </authorList>
    </citation>
    <scope>IDENTIFICATION</scope>
    <source>
        <strain evidence="12">Thorbecke</strain>
    </source>
</reference>
<keyword evidence="9 11" id="KW-0675">Receptor</keyword>
<evidence type="ECO:0000256" key="4">
    <source>
        <dbReference type="ARBA" id="ARBA00022507"/>
    </source>
</evidence>
<protein>
    <recommendedName>
        <fullName evidence="11">Vomeronasal type-1 receptor</fullName>
    </recommendedName>
</protein>
<dbReference type="PANTHER" id="PTHR24062">
    <property type="entry name" value="VOMERONASAL TYPE-1 RECEPTOR"/>
    <property type="match status" value="1"/>
</dbReference>
<accession>A0A5F9DJ41</accession>
<dbReference type="EMBL" id="AAGW02056348">
    <property type="status" value="NOT_ANNOTATED_CDS"/>
    <property type="molecule type" value="Genomic_DNA"/>
</dbReference>
<keyword evidence="7 11" id="KW-0297">G-protein coupled receptor</keyword>
<reference evidence="12 13" key="1">
    <citation type="journal article" date="2011" name="Nature">
        <title>A high-resolution map of human evolutionary constraint using 29 mammals.</title>
        <authorList>
            <person name="Lindblad-Toh K."/>
            <person name="Garber M."/>
            <person name="Zuk O."/>
            <person name="Lin M.F."/>
            <person name="Parker B.J."/>
            <person name="Washietl S."/>
            <person name="Kheradpour P."/>
            <person name="Ernst J."/>
            <person name="Jordan G."/>
            <person name="Mauceli E."/>
            <person name="Ward L.D."/>
            <person name="Lowe C.B."/>
            <person name="Holloway A.K."/>
            <person name="Clamp M."/>
            <person name="Gnerre S."/>
            <person name="Alfoldi J."/>
            <person name="Beal K."/>
            <person name="Chang J."/>
            <person name="Clawson H."/>
            <person name="Cuff J."/>
            <person name="Di Palma F."/>
            <person name="Fitzgerald S."/>
            <person name="Flicek P."/>
            <person name="Guttman M."/>
            <person name="Hubisz M.J."/>
            <person name="Jaffe D.B."/>
            <person name="Jungreis I."/>
            <person name="Kent W.J."/>
            <person name="Kostka D."/>
            <person name="Lara M."/>
            <person name="Martins A.L."/>
            <person name="Massingham T."/>
            <person name="Moltke I."/>
            <person name="Raney B.J."/>
            <person name="Rasmussen M.D."/>
            <person name="Robinson J."/>
            <person name="Stark A."/>
            <person name="Vilella A.J."/>
            <person name="Wen J."/>
            <person name="Xie X."/>
            <person name="Zody M.C."/>
            <person name="Baldwin J."/>
            <person name="Bloom T."/>
            <person name="Chin C.W."/>
            <person name="Heiman D."/>
            <person name="Nicol R."/>
            <person name="Nusbaum C."/>
            <person name="Young S."/>
            <person name="Wilkinson J."/>
            <person name="Worley K.C."/>
            <person name="Kovar C.L."/>
            <person name="Muzny D.M."/>
            <person name="Gibbs R.A."/>
            <person name="Cree A."/>
            <person name="Dihn H.H."/>
            <person name="Fowler G."/>
            <person name="Jhangiani S."/>
            <person name="Joshi V."/>
            <person name="Lee S."/>
            <person name="Lewis L.R."/>
            <person name="Nazareth L.V."/>
            <person name="Okwuonu G."/>
            <person name="Santibanez J."/>
            <person name="Warren W.C."/>
            <person name="Mardis E.R."/>
            <person name="Weinstock G.M."/>
            <person name="Wilson R.K."/>
            <person name="Delehaunty K."/>
            <person name="Dooling D."/>
            <person name="Fronik C."/>
            <person name="Fulton L."/>
            <person name="Fulton B."/>
            <person name="Graves T."/>
            <person name="Minx P."/>
            <person name="Sodergren E."/>
            <person name="Birney E."/>
            <person name="Margulies E.H."/>
            <person name="Herrero J."/>
            <person name="Green E.D."/>
            <person name="Haussler D."/>
            <person name="Siepel A."/>
            <person name="Goldman N."/>
            <person name="Pollard K.S."/>
            <person name="Pedersen J.S."/>
            <person name="Lander E.S."/>
            <person name="Kellis M."/>
        </authorList>
    </citation>
    <scope>NUCLEOTIDE SEQUENCE [LARGE SCALE GENOMIC DNA]</scope>
    <source>
        <strain evidence="12 13">Thorbecke inbred</strain>
    </source>
</reference>
<dbReference type="Proteomes" id="UP000001811">
    <property type="component" value="Chromosome 9"/>
</dbReference>
<dbReference type="GO" id="GO:0005886">
    <property type="term" value="C:plasma membrane"/>
    <property type="evidence" value="ECO:0007669"/>
    <property type="project" value="UniProtKB-SubCell"/>
</dbReference>
<evidence type="ECO:0000256" key="2">
    <source>
        <dbReference type="ARBA" id="ARBA00010663"/>
    </source>
</evidence>
<evidence type="ECO:0000256" key="3">
    <source>
        <dbReference type="ARBA" id="ARBA00022475"/>
    </source>
</evidence>
<evidence type="ECO:0000256" key="6">
    <source>
        <dbReference type="ARBA" id="ARBA00022989"/>
    </source>
</evidence>
<evidence type="ECO:0000313" key="12">
    <source>
        <dbReference type="Ensembl" id="ENSOCUP00000045418.1"/>
    </source>
</evidence>
<evidence type="ECO:0000256" key="9">
    <source>
        <dbReference type="ARBA" id="ARBA00023170"/>
    </source>
</evidence>
<comment type="subcellular location">
    <subcellularLocation>
        <location evidence="1 11">Cell membrane</location>
        <topology evidence="1 11">Multi-pass membrane protein</topology>
    </subcellularLocation>
</comment>
<keyword evidence="13" id="KW-1185">Reference proteome</keyword>
<keyword evidence="8" id="KW-0472">Membrane</keyword>
<proteinExistence type="inferred from homology"/>
<dbReference type="EMBL" id="AAGW02056349">
    <property type="status" value="NOT_ANNOTATED_CDS"/>
    <property type="molecule type" value="Genomic_DNA"/>
</dbReference>
<dbReference type="Pfam" id="PF03402">
    <property type="entry name" value="V1R"/>
    <property type="match status" value="1"/>
</dbReference>
<sequence length="195" mass="22590">MYCHLISSFFRVKGVYKVTTRFGIDANAMLLFFQGYSPFLPHRNHSGSLAIGEMQIKILVLLVELLFFWTDLMDINRVWDYIACKEPIFFHRLLRMLSLCSTGSLSLIEAIRNDPRSTELSKSVKSGHLQQNGFVFLWGCKLLKSLLFLKLCLLTENLEQHSIVYESRACSELLKSHLPRVTVPLLWVFKDIFIL</sequence>
<keyword evidence="3 11" id="KW-1003">Cell membrane</keyword>
<dbReference type="GO" id="GO:0019236">
    <property type="term" value="P:response to pheromone"/>
    <property type="evidence" value="ECO:0007669"/>
    <property type="project" value="UniProtKB-KW"/>
</dbReference>
<keyword evidence="10 11" id="KW-0807">Transducer</keyword>
<keyword evidence="4 11" id="KW-0589">Pheromone response</keyword>
<evidence type="ECO:0000256" key="1">
    <source>
        <dbReference type="ARBA" id="ARBA00004651"/>
    </source>
</evidence>
<evidence type="ECO:0000256" key="8">
    <source>
        <dbReference type="ARBA" id="ARBA00023136"/>
    </source>
</evidence>
<dbReference type="InterPro" id="IPR004072">
    <property type="entry name" value="Vmron_rcpt_1"/>
</dbReference>
<dbReference type="Ensembl" id="ENSOCUT00000061686.1">
    <property type="protein sequence ID" value="ENSOCUP00000045418.1"/>
    <property type="gene ID" value="ENSOCUG00000036858.1"/>
</dbReference>
<dbReference type="EMBL" id="AAGW02056350">
    <property type="status" value="NOT_ANNOTATED_CDS"/>
    <property type="molecule type" value="Genomic_DNA"/>
</dbReference>
<dbReference type="AlphaFoldDB" id="A0A5F9DJ41"/>
<reference evidence="12" key="3">
    <citation type="submission" date="2025-09" db="UniProtKB">
        <authorList>
            <consortium name="Ensembl"/>
        </authorList>
    </citation>
    <scope>IDENTIFICATION</scope>
    <source>
        <strain evidence="12">Thorbecke</strain>
    </source>
</reference>
<comment type="similarity">
    <text evidence="2 11">Belongs to the G-protein coupled receptor 1 family.</text>
</comment>
<evidence type="ECO:0000313" key="13">
    <source>
        <dbReference type="Proteomes" id="UP000001811"/>
    </source>
</evidence>
<dbReference type="GO" id="GO:0016503">
    <property type="term" value="F:pheromone receptor activity"/>
    <property type="evidence" value="ECO:0007669"/>
    <property type="project" value="InterPro"/>
</dbReference>
<dbReference type="InParanoid" id="A0A5F9DJ41"/>
<keyword evidence="6" id="KW-1133">Transmembrane helix</keyword>
<keyword evidence="5" id="KW-0812">Transmembrane</keyword>
<evidence type="ECO:0000256" key="5">
    <source>
        <dbReference type="ARBA" id="ARBA00022692"/>
    </source>
</evidence>
<evidence type="ECO:0000256" key="11">
    <source>
        <dbReference type="RuleBase" id="RU364061"/>
    </source>
</evidence>
<name>A0A5F9DJ41_RABIT</name>
<evidence type="ECO:0000256" key="7">
    <source>
        <dbReference type="ARBA" id="ARBA00023040"/>
    </source>
</evidence>
<evidence type="ECO:0000256" key="10">
    <source>
        <dbReference type="ARBA" id="ARBA00023224"/>
    </source>
</evidence>